<evidence type="ECO:0000256" key="7">
    <source>
        <dbReference type="ARBA" id="ARBA00023136"/>
    </source>
</evidence>
<evidence type="ECO:0000256" key="4">
    <source>
        <dbReference type="ARBA" id="ARBA00022692"/>
    </source>
</evidence>
<keyword evidence="6 9" id="KW-0333">Golgi apparatus</keyword>
<evidence type="ECO:0000256" key="6">
    <source>
        <dbReference type="ARBA" id="ARBA00023034"/>
    </source>
</evidence>
<dbReference type="PANTHER" id="PTHR12137">
    <property type="entry name" value="CARBOHYDRATE SULFOTRANSFERASE"/>
    <property type="match status" value="1"/>
</dbReference>
<evidence type="ECO:0000256" key="3">
    <source>
        <dbReference type="ARBA" id="ARBA00022679"/>
    </source>
</evidence>
<dbReference type="InterPro" id="IPR005331">
    <property type="entry name" value="Sulfotransferase"/>
</dbReference>
<keyword evidence="9" id="KW-0119">Carbohydrate metabolism</keyword>
<keyword evidence="9" id="KW-0735">Signal-anchor</keyword>
<dbReference type="AlphaFoldDB" id="A0A8J9ZTC3"/>
<dbReference type="GO" id="GO:0008146">
    <property type="term" value="F:sulfotransferase activity"/>
    <property type="evidence" value="ECO:0007669"/>
    <property type="project" value="InterPro"/>
</dbReference>
<protein>
    <recommendedName>
        <fullName evidence="9">Carbohydrate sulfotransferase</fullName>
        <ecNumber evidence="9">2.8.2.-</ecNumber>
    </recommendedName>
</protein>
<keyword evidence="7" id="KW-0472">Membrane</keyword>
<evidence type="ECO:0000256" key="8">
    <source>
        <dbReference type="ARBA" id="ARBA00023180"/>
    </source>
</evidence>
<keyword evidence="4" id="KW-0812">Transmembrane</keyword>
<dbReference type="GO" id="GO:0000139">
    <property type="term" value="C:Golgi membrane"/>
    <property type="evidence" value="ECO:0007669"/>
    <property type="project" value="UniProtKB-SubCell"/>
</dbReference>
<organism evidence="10 11">
    <name type="scientific">Branchiostoma lanceolatum</name>
    <name type="common">Common lancelet</name>
    <name type="synonym">Amphioxus lanceolatum</name>
    <dbReference type="NCBI Taxonomy" id="7740"/>
    <lineage>
        <taxon>Eukaryota</taxon>
        <taxon>Metazoa</taxon>
        <taxon>Chordata</taxon>
        <taxon>Cephalochordata</taxon>
        <taxon>Leptocardii</taxon>
        <taxon>Amphioxiformes</taxon>
        <taxon>Branchiostomatidae</taxon>
        <taxon>Branchiostoma</taxon>
    </lineage>
</organism>
<accession>A0A8J9ZTC3</accession>
<dbReference type="GO" id="GO:0016051">
    <property type="term" value="P:carbohydrate biosynthetic process"/>
    <property type="evidence" value="ECO:0007669"/>
    <property type="project" value="InterPro"/>
</dbReference>
<name>A0A8J9ZTC3_BRALA</name>
<dbReference type="EC" id="2.8.2.-" evidence="9"/>
<dbReference type="InterPro" id="IPR027417">
    <property type="entry name" value="P-loop_NTPase"/>
</dbReference>
<reference evidence="10" key="1">
    <citation type="submission" date="2022-01" db="EMBL/GenBank/DDBJ databases">
        <authorList>
            <person name="Braso-Vives M."/>
        </authorList>
    </citation>
    <scope>NUCLEOTIDE SEQUENCE</scope>
</reference>
<keyword evidence="3 9" id="KW-0808">Transferase</keyword>
<proteinExistence type="inferred from homology"/>
<dbReference type="InterPro" id="IPR018011">
    <property type="entry name" value="Carb_sulfotrans_8-10"/>
</dbReference>
<comment type="similarity">
    <text evidence="2 9">Belongs to the sulfotransferase 2 family.</text>
</comment>
<dbReference type="EMBL" id="OV696688">
    <property type="protein sequence ID" value="CAH1259141.1"/>
    <property type="molecule type" value="Genomic_DNA"/>
</dbReference>
<comment type="subcellular location">
    <subcellularLocation>
        <location evidence="1 9">Golgi apparatus membrane</location>
        <topology evidence="1 9">Single-pass type II membrane protein</topology>
    </subcellularLocation>
</comment>
<keyword evidence="11" id="KW-1185">Reference proteome</keyword>
<dbReference type="Pfam" id="PF03567">
    <property type="entry name" value="Sulfotransfer_2"/>
    <property type="match status" value="1"/>
</dbReference>
<evidence type="ECO:0000256" key="1">
    <source>
        <dbReference type="ARBA" id="ARBA00004323"/>
    </source>
</evidence>
<evidence type="ECO:0000313" key="10">
    <source>
        <dbReference type="EMBL" id="CAH1259141.1"/>
    </source>
</evidence>
<dbReference type="PANTHER" id="PTHR12137:SF33">
    <property type="entry name" value="CARBOHYDRATE SULFOTRANSFERASE 14"/>
    <property type="match status" value="1"/>
</dbReference>
<dbReference type="Proteomes" id="UP000838412">
    <property type="component" value="Chromosome 3"/>
</dbReference>
<gene>
    <name evidence="10" type="primary">CHST11</name>
    <name evidence="10" type="ORF">BLAG_LOCUS16521</name>
</gene>
<keyword evidence="5" id="KW-1133">Transmembrane helix</keyword>
<sequence>MMTFRRPTARFLFLSFLLLSAVVTYMGISYIGHELSSQERVIGASAGNQVEKENGESLAEAEEEQSRRLATFKAYCEKNNSMVDPSQARLDKHLFVFENIKTVYCYVPKCACKTMKLLLYNLENNKTARLMNVNRAQFLANISNYSANDHHSGWIHGQHFKRLTHYSKEEASMLVATYKKIIVVRDPLERLASAWLNKFVNMPAHVGNFGWVKGLNNRLRNYQDLNPTDKVSELKEERELDAKQPVPFRKFLFAVSKHLMENEHWLSFNRLCLPCQVDYDFIAHTDTLASDVRLFLKKNNMTANEDVLPAQLPRNANEDNVFSDIYSQVPTEEILSLRETFQEDFNMFGYSFEQDLAKILTGKAMG</sequence>
<dbReference type="OrthoDB" id="2019940at2759"/>
<evidence type="ECO:0000256" key="5">
    <source>
        <dbReference type="ARBA" id="ARBA00022989"/>
    </source>
</evidence>
<evidence type="ECO:0000313" key="11">
    <source>
        <dbReference type="Proteomes" id="UP000838412"/>
    </source>
</evidence>
<dbReference type="Gene3D" id="3.40.50.300">
    <property type="entry name" value="P-loop containing nucleotide triphosphate hydrolases"/>
    <property type="match status" value="1"/>
</dbReference>
<evidence type="ECO:0000256" key="2">
    <source>
        <dbReference type="ARBA" id="ARBA00006339"/>
    </source>
</evidence>
<keyword evidence="8 9" id="KW-0325">Glycoprotein</keyword>
<evidence type="ECO:0000256" key="9">
    <source>
        <dbReference type="RuleBase" id="RU364020"/>
    </source>
</evidence>